<gene>
    <name evidence="1" type="ORF">GCM10022403_048330</name>
</gene>
<keyword evidence="2" id="KW-1185">Reference proteome</keyword>
<comment type="caution">
    <text evidence="1">The sequence shown here is derived from an EMBL/GenBank/DDBJ whole genome shotgun (WGS) entry which is preliminary data.</text>
</comment>
<dbReference type="InterPro" id="IPR015915">
    <property type="entry name" value="Kelch-typ_b-propeller"/>
</dbReference>
<dbReference type="Gene3D" id="2.120.10.80">
    <property type="entry name" value="Kelch-type beta propeller"/>
    <property type="match status" value="1"/>
</dbReference>
<dbReference type="SUPFAM" id="SSF50965">
    <property type="entry name" value="Galactose oxidase, central domain"/>
    <property type="match status" value="1"/>
</dbReference>
<dbReference type="InterPro" id="IPR011043">
    <property type="entry name" value="Gal_Oxase/kelch_b-propeller"/>
</dbReference>
<dbReference type="Proteomes" id="UP001501009">
    <property type="component" value="Unassembled WGS sequence"/>
</dbReference>
<name>A0ABP7I672_9ACTN</name>
<evidence type="ECO:0008006" key="3">
    <source>
        <dbReference type="Google" id="ProtNLM"/>
    </source>
</evidence>
<evidence type="ECO:0000313" key="1">
    <source>
        <dbReference type="EMBL" id="GAA3808526.1"/>
    </source>
</evidence>
<accession>A0ABP7I672</accession>
<sequence>MAFDPAAQEMLVFGGNTASGAVADMWAWDGLTWTEVADTGPSPRVGAVWAGTGTTLVLHGGRASSADAEGSALADTWQWMQGQWTQVQNLGPPSRAFHGLVNDGLRQRLVLFGGTGVAPYGDTWDADPPAGGVRVYGVTVSPTTVSHDGEVTLTVRLSDDPRGVDVSSWIGSANDLVHTPLIELETSPYTTSVNTMPSMQVSQINERMATGWGAEYPWVRFWAGVGGQPEAHADLLILE</sequence>
<organism evidence="1 2">
    <name type="scientific">Streptomyces coacervatus</name>
    <dbReference type="NCBI Taxonomy" id="647381"/>
    <lineage>
        <taxon>Bacteria</taxon>
        <taxon>Bacillati</taxon>
        <taxon>Actinomycetota</taxon>
        <taxon>Actinomycetes</taxon>
        <taxon>Kitasatosporales</taxon>
        <taxon>Streptomycetaceae</taxon>
        <taxon>Streptomyces</taxon>
    </lineage>
</organism>
<reference evidence="2" key="1">
    <citation type="journal article" date="2019" name="Int. J. Syst. Evol. Microbiol.">
        <title>The Global Catalogue of Microorganisms (GCM) 10K type strain sequencing project: providing services to taxonomists for standard genome sequencing and annotation.</title>
        <authorList>
            <consortium name="The Broad Institute Genomics Platform"/>
            <consortium name="The Broad Institute Genome Sequencing Center for Infectious Disease"/>
            <person name="Wu L."/>
            <person name="Ma J."/>
        </authorList>
    </citation>
    <scope>NUCLEOTIDE SEQUENCE [LARGE SCALE GENOMIC DNA]</scope>
    <source>
        <strain evidence="2">JCM 17138</strain>
    </source>
</reference>
<protein>
    <recommendedName>
        <fullName evidence="3">Galactose oxidase</fullName>
    </recommendedName>
</protein>
<dbReference type="EMBL" id="BAABDE010000020">
    <property type="protein sequence ID" value="GAA3808526.1"/>
    <property type="molecule type" value="Genomic_DNA"/>
</dbReference>
<evidence type="ECO:0000313" key="2">
    <source>
        <dbReference type="Proteomes" id="UP001501009"/>
    </source>
</evidence>
<proteinExistence type="predicted"/>